<evidence type="ECO:0000313" key="2">
    <source>
        <dbReference type="Proteomes" id="UP000007799"/>
    </source>
</evidence>
<dbReference type="EMBL" id="GL832989">
    <property type="protein sequence ID" value="EGD79995.1"/>
    <property type="molecule type" value="Genomic_DNA"/>
</dbReference>
<keyword evidence="2" id="KW-1185">Reference proteome</keyword>
<accession>F2UQU0</accession>
<dbReference type="AlphaFoldDB" id="F2UQU0"/>
<dbReference type="RefSeq" id="XP_004988616.1">
    <property type="nucleotide sequence ID" value="XM_004988559.1"/>
</dbReference>
<dbReference type="KEGG" id="sre:PTSG_13016"/>
<reference evidence="1" key="1">
    <citation type="submission" date="2009-08" db="EMBL/GenBank/DDBJ databases">
        <title>Annotation of Salpingoeca rosetta.</title>
        <authorList>
            <consortium name="The Broad Institute Genome Sequencing Platform"/>
            <person name="Russ C."/>
            <person name="Cuomo C."/>
            <person name="Burger G."/>
            <person name="Gray M.W."/>
            <person name="Holland P.W.H."/>
            <person name="King N."/>
            <person name="Lang F.B.F."/>
            <person name="Roger A.J."/>
            <person name="Ruiz-Trillo I."/>
            <person name="Young S.K."/>
            <person name="Zeng Q."/>
            <person name="Gargeya S."/>
            <person name="Alvarado L."/>
            <person name="Berlin A."/>
            <person name="Chapman S.B."/>
            <person name="Chen Z."/>
            <person name="Freedman E."/>
            <person name="Gellesch M."/>
            <person name="Goldberg J."/>
            <person name="Griggs A."/>
            <person name="Gujja S."/>
            <person name="Heilman E."/>
            <person name="Heiman D."/>
            <person name="Howarth C."/>
            <person name="Mehta T."/>
            <person name="Neiman D."/>
            <person name="Pearson M."/>
            <person name="Roberts A."/>
            <person name="Saif S."/>
            <person name="Shea T."/>
            <person name="Shenoy N."/>
            <person name="Sisk P."/>
            <person name="Stolte C."/>
            <person name="Sykes S."/>
            <person name="White J."/>
            <person name="Yandava C."/>
            <person name="Haas B."/>
            <person name="Nusbaum C."/>
            <person name="Birren B."/>
        </authorList>
    </citation>
    <scope>NUCLEOTIDE SEQUENCE [LARGE SCALE GENOMIC DNA]</scope>
    <source>
        <strain evidence="1">ATCC 50818</strain>
    </source>
</reference>
<dbReference type="Proteomes" id="UP000007799">
    <property type="component" value="Unassembled WGS sequence"/>
</dbReference>
<dbReference type="InParanoid" id="F2UQU0"/>
<sequence>MTATIGQVHYAVGTRITSSTHVAAIFVFALYQQTVTISSLRSDRNTGWDDAGTDVRSAITTTISSSSIRCTMVVMNRARVEVELQWVMHFQ</sequence>
<organism evidence="2">
    <name type="scientific">Salpingoeca rosetta (strain ATCC 50818 / BSB-021)</name>
    <dbReference type="NCBI Taxonomy" id="946362"/>
    <lineage>
        <taxon>Eukaryota</taxon>
        <taxon>Choanoflagellata</taxon>
        <taxon>Craspedida</taxon>
        <taxon>Salpingoecidae</taxon>
        <taxon>Salpingoeca</taxon>
    </lineage>
</organism>
<protein>
    <submittedName>
        <fullName evidence="1">Uncharacterized protein</fullName>
    </submittedName>
</protein>
<evidence type="ECO:0000313" key="1">
    <source>
        <dbReference type="EMBL" id="EGD79995.1"/>
    </source>
</evidence>
<proteinExistence type="predicted"/>
<name>F2UQU0_SALR5</name>
<gene>
    <name evidence="1" type="ORF">PTSG_13016</name>
</gene>
<dbReference type="GeneID" id="16069151"/>